<dbReference type="InterPro" id="IPR015947">
    <property type="entry name" value="PUA-like_sf"/>
</dbReference>
<dbReference type="InterPro" id="IPR009326">
    <property type="entry name" value="DUF984"/>
</dbReference>
<reference evidence="2 3" key="1">
    <citation type="submission" date="2019-03" db="EMBL/GenBank/DDBJ databases">
        <title>Diversity of the mouse oral microbiome.</title>
        <authorList>
            <person name="Joseph S."/>
            <person name="Aduse-Opoku J."/>
            <person name="Curtis M."/>
            <person name="Wade W."/>
            <person name="Hashim A."/>
        </authorList>
    </citation>
    <scope>NUCLEOTIDE SEQUENCE [LARGE SCALE GENOMIC DNA]</scope>
    <source>
        <strain evidence="3">irhom_31</strain>
    </source>
</reference>
<protein>
    <submittedName>
        <fullName evidence="2">ASCH domain-containing protein</fullName>
    </submittedName>
</protein>
<evidence type="ECO:0000313" key="2">
    <source>
        <dbReference type="EMBL" id="TFU20558.1"/>
    </source>
</evidence>
<organism evidence="2 3">
    <name type="scientific">Rothia nasimurium</name>
    <dbReference type="NCBI Taxonomy" id="85336"/>
    <lineage>
        <taxon>Bacteria</taxon>
        <taxon>Bacillati</taxon>
        <taxon>Actinomycetota</taxon>
        <taxon>Actinomycetes</taxon>
        <taxon>Micrococcales</taxon>
        <taxon>Micrococcaceae</taxon>
        <taxon>Rothia</taxon>
    </lineage>
</organism>
<evidence type="ECO:0000313" key="3">
    <source>
        <dbReference type="Proteomes" id="UP000297951"/>
    </source>
</evidence>
<dbReference type="EMBL" id="SPQC01000054">
    <property type="protein sequence ID" value="TFU20558.1"/>
    <property type="molecule type" value="Genomic_DNA"/>
</dbReference>
<dbReference type="GO" id="GO:0016787">
    <property type="term" value="F:hydrolase activity"/>
    <property type="evidence" value="ECO:0007669"/>
    <property type="project" value="InterPro"/>
</dbReference>
<gene>
    <name evidence="2" type="ORF">E4U03_11225</name>
</gene>
<dbReference type="PANTHER" id="PTHR39203:SF1">
    <property type="entry name" value="CYTOPLASMIC PROTEIN"/>
    <property type="match status" value="1"/>
</dbReference>
<dbReference type="Proteomes" id="UP000297951">
    <property type="component" value="Unassembled WGS sequence"/>
</dbReference>
<name>A0A4Y9F0P2_9MICC</name>
<dbReference type="AlphaFoldDB" id="A0A4Y9F0P2"/>
<sequence length="328" mass="35332">MTTIVLFHHAAGLTDGVRALADRLAQAGHLVITPDLYNGHRFTTIEEGMAFYRELTHEQVLARAQAAVAALTGPFVVTGVSLGAMVAQTLAQADARAQGLLALEGFVGPGYLPGTLPDSFPVAIHGGDADTWFAEDAPAALAYTWASAPAYCDLYVGADHLFTDASWPTYAPEQTNLVIERALAWIASLPEHVREGFSLPTADAVGEYGEPGPLRDQLVKALVSGQKTATSSLHRHYLDAGEALPTVGQTELVIDSAGRPVCLLETRRVDVVRAQDVTDDFVRAEGEGFDTWDEWWSAHQSFWSEGDEGIPVTPEDLVVCQWLRLVAP</sequence>
<feature type="domain" description="ASCH" evidence="1">
    <location>
        <begin position="203"/>
        <end position="327"/>
    </location>
</feature>
<dbReference type="Gene3D" id="3.40.50.1820">
    <property type="entry name" value="alpha/beta hydrolase"/>
    <property type="match status" value="1"/>
</dbReference>
<dbReference type="Pfam" id="PF04266">
    <property type="entry name" value="ASCH"/>
    <property type="match status" value="1"/>
</dbReference>
<proteinExistence type="predicted"/>
<dbReference type="InterPro" id="IPR002925">
    <property type="entry name" value="Dienelactn_hydro"/>
</dbReference>
<dbReference type="SUPFAM" id="SSF88697">
    <property type="entry name" value="PUA domain-like"/>
    <property type="match status" value="1"/>
</dbReference>
<dbReference type="SUPFAM" id="SSF53474">
    <property type="entry name" value="alpha/beta-Hydrolases"/>
    <property type="match status" value="1"/>
</dbReference>
<dbReference type="InterPro" id="IPR007374">
    <property type="entry name" value="ASCH_domain"/>
</dbReference>
<dbReference type="PANTHER" id="PTHR39203">
    <property type="entry name" value="CYTOPLASMIC PROTEIN-RELATED"/>
    <property type="match status" value="1"/>
</dbReference>
<dbReference type="Pfam" id="PF01738">
    <property type="entry name" value="DLH"/>
    <property type="match status" value="1"/>
</dbReference>
<dbReference type="SMART" id="SM01022">
    <property type="entry name" value="ASCH"/>
    <property type="match status" value="1"/>
</dbReference>
<comment type="caution">
    <text evidence="2">The sequence shown here is derived from an EMBL/GenBank/DDBJ whole genome shotgun (WGS) entry which is preliminary data.</text>
</comment>
<dbReference type="Gene3D" id="3.10.400.10">
    <property type="entry name" value="Sulfate adenylyltransferase"/>
    <property type="match status" value="1"/>
</dbReference>
<dbReference type="OrthoDB" id="9807542at2"/>
<accession>A0A4Y9F0P2</accession>
<evidence type="ECO:0000259" key="1">
    <source>
        <dbReference type="SMART" id="SM01022"/>
    </source>
</evidence>
<dbReference type="InterPro" id="IPR029058">
    <property type="entry name" value="AB_hydrolase_fold"/>
</dbReference>